<organism evidence="2">
    <name type="scientific">marine sediment metagenome</name>
    <dbReference type="NCBI Taxonomy" id="412755"/>
    <lineage>
        <taxon>unclassified sequences</taxon>
        <taxon>metagenomes</taxon>
        <taxon>ecological metagenomes</taxon>
    </lineage>
</organism>
<feature type="compositionally biased region" description="Basic and acidic residues" evidence="1">
    <location>
        <begin position="35"/>
        <end position="50"/>
    </location>
</feature>
<evidence type="ECO:0000313" key="2">
    <source>
        <dbReference type="EMBL" id="KKN07917.1"/>
    </source>
</evidence>
<sequence length="200" mass="23835">MAMTHEQRKEKRKEWDTRYREKHLEDVRKRSRGWAAKERKENPEAAREAWGKSNAKRYRDNKEKVVLANKASAEKRRARDPEGYREARRLRQHNLRKTSLNYRISQNLRSRLYSALRGYERGKVSAVRHLGCTVPELRARIEAMFEPGMRWDNYGEWHIDHVLPFGGFDLTVESNVEMLCHYSNLQPLWAEENLKKGAKK</sequence>
<gene>
    <name evidence="2" type="ORF">LCGC14_1062030</name>
</gene>
<dbReference type="AlphaFoldDB" id="A0A0F9N7U0"/>
<evidence type="ECO:0000256" key="1">
    <source>
        <dbReference type="SAM" id="MobiDB-lite"/>
    </source>
</evidence>
<protein>
    <submittedName>
        <fullName evidence="2">Uncharacterized protein</fullName>
    </submittedName>
</protein>
<comment type="caution">
    <text evidence="2">The sequence shown here is derived from an EMBL/GenBank/DDBJ whole genome shotgun (WGS) entry which is preliminary data.</text>
</comment>
<feature type="region of interest" description="Disordered" evidence="1">
    <location>
        <begin position="29"/>
        <end position="56"/>
    </location>
</feature>
<reference evidence="2" key="1">
    <citation type="journal article" date="2015" name="Nature">
        <title>Complex archaea that bridge the gap between prokaryotes and eukaryotes.</title>
        <authorList>
            <person name="Spang A."/>
            <person name="Saw J.H."/>
            <person name="Jorgensen S.L."/>
            <person name="Zaremba-Niedzwiedzka K."/>
            <person name="Martijn J."/>
            <person name="Lind A.E."/>
            <person name="van Eijk R."/>
            <person name="Schleper C."/>
            <person name="Guy L."/>
            <person name="Ettema T.J."/>
        </authorList>
    </citation>
    <scope>NUCLEOTIDE SEQUENCE</scope>
</reference>
<accession>A0A0F9N7U0</accession>
<dbReference type="EMBL" id="LAZR01004515">
    <property type="protein sequence ID" value="KKN07917.1"/>
    <property type="molecule type" value="Genomic_DNA"/>
</dbReference>
<name>A0A0F9N7U0_9ZZZZ</name>
<proteinExistence type="predicted"/>